<dbReference type="PANTHER" id="PTHR30270">
    <property type="entry name" value="THIAMINE-MONOPHOSPHATE KINASE"/>
    <property type="match status" value="1"/>
</dbReference>
<evidence type="ECO:0000256" key="1">
    <source>
        <dbReference type="ARBA" id="ARBA00022977"/>
    </source>
</evidence>
<feature type="binding site" evidence="2">
    <location>
        <position position="235"/>
    </location>
    <ligand>
        <name>ATP</name>
        <dbReference type="ChEBI" id="CHEBI:30616"/>
    </ligand>
</feature>
<dbReference type="EC" id="2.7.4.16" evidence="2"/>
<dbReference type="Pfam" id="PF00586">
    <property type="entry name" value="AIRS"/>
    <property type="match status" value="1"/>
</dbReference>
<dbReference type="InterPro" id="IPR036921">
    <property type="entry name" value="PurM-like_N_sf"/>
</dbReference>
<dbReference type="SUPFAM" id="SSF55326">
    <property type="entry name" value="PurM N-terminal domain-like"/>
    <property type="match status" value="1"/>
</dbReference>
<comment type="pathway">
    <text evidence="2">Cofactor biosynthesis; thiamine diphosphate biosynthesis; thiamine diphosphate from thiamine phosphate: step 1/1.</text>
</comment>
<keyword evidence="2" id="KW-0067">ATP-binding</keyword>
<organism evidence="5 6">
    <name type="scientific">Aquirufa antheringensis</name>
    <dbReference type="NCBI Taxonomy" id="2516559"/>
    <lineage>
        <taxon>Bacteria</taxon>
        <taxon>Pseudomonadati</taxon>
        <taxon>Bacteroidota</taxon>
        <taxon>Cytophagia</taxon>
        <taxon>Cytophagales</taxon>
        <taxon>Flectobacillaceae</taxon>
        <taxon>Aquirufa</taxon>
    </lineage>
</organism>
<dbReference type="PIRSF" id="PIRSF005303">
    <property type="entry name" value="Thiam_monoph_kin"/>
    <property type="match status" value="1"/>
</dbReference>
<feature type="binding site" evidence="2">
    <location>
        <position position="233"/>
    </location>
    <ligand>
        <name>Mg(2+)</name>
        <dbReference type="ChEBI" id="CHEBI:18420"/>
        <label>3</label>
    </ligand>
</feature>
<dbReference type="GO" id="GO:0000287">
    <property type="term" value="F:magnesium ion binding"/>
    <property type="evidence" value="ECO:0007669"/>
    <property type="project" value="UniProtKB-UniRule"/>
</dbReference>
<dbReference type="EMBL" id="SEWY01000001">
    <property type="protein sequence ID" value="TBH75483.1"/>
    <property type="molecule type" value="Genomic_DNA"/>
</dbReference>
<evidence type="ECO:0000259" key="4">
    <source>
        <dbReference type="Pfam" id="PF02769"/>
    </source>
</evidence>
<comment type="caution">
    <text evidence="5">The sequence shown here is derived from an EMBL/GenBank/DDBJ whole genome shotgun (WGS) entry which is preliminary data.</text>
</comment>
<name>A0A4Q9BII2_9BACT</name>
<feature type="binding site" evidence="2">
    <location>
        <position position="236"/>
    </location>
    <ligand>
        <name>Mg(2+)</name>
        <dbReference type="ChEBI" id="CHEBI:18420"/>
        <label>5</label>
    </ligand>
</feature>
<feature type="domain" description="PurM-like N-terminal" evidence="3">
    <location>
        <begin position="35"/>
        <end position="148"/>
    </location>
</feature>
<dbReference type="GO" id="GO:0009030">
    <property type="term" value="F:thiamine-phosphate kinase activity"/>
    <property type="evidence" value="ECO:0007669"/>
    <property type="project" value="UniProtKB-UniRule"/>
</dbReference>
<feature type="binding site" evidence="2">
    <location>
        <position position="112"/>
    </location>
    <ligand>
        <name>ATP</name>
        <dbReference type="ChEBI" id="CHEBI:30616"/>
    </ligand>
</feature>
<evidence type="ECO:0000313" key="6">
    <source>
        <dbReference type="Proteomes" id="UP000293583"/>
    </source>
</evidence>
<dbReference type="OrthoDB" id="9802811at2"/>
<dbReference type="InterPro" id="IPR036676">
    <property type="entry name" value="PurM-like_C_sf"/>
</dbReference>
<dbReference type="GO" id="GO:0009228">
    <property type="term" value="P:thiamine biosynthetic process"/>
    <property type="evidence" value="ECO:0007669"/>
    <property type="project" value="UniProtKB-KW"/>
</dbReference>
<proteinExistence type="inferred from homology"/>
<protein>
    <recommendedName>
        <fullName evidence="2">Thiamine-monophosphate kinase</fullName>
        <shortName evidence="2">TMP kinase</shortName>
        <shortName evidence="2">Thiamine-phosphate kinase</shortName>
        <ecNumber evidence="2">2.7.4.16</ecNumber>
    </recommendedName>
</protein>
<gene>
    <name evidence="2 5" type="primary">thiL</name>
    <name evidence="5" type="ORF">EWU20_02570</name>
</gene>
<feature type="binding site" evidence="2">
    <location>
        <position position="52"/>
    </location>
    <ligand>
        <name>Mg(2+)</name>
        <dbReference type="ChEBI" id="CHEBI:18420"/>
        <label>1</label>
    </ligand>
</feature>
<feature type="binding site" evidence="2">
    <location>
        <position position="51"/>
    </location>
    <ligand>
        <name>Mg(2+)</name>
        <dbReference type="ChEBI" id="CHEBI:18420"/>
        <label>4</label>
    </ligand>
</feature>
<feature type="binding site" evidence="2">
    <location>
        <position position="37"/>
    </location>
    <ligand>
        <name>Mg(2+)</name>
        <dbReference type="ChEBI" id="CHEBI:18420"/>
        <label>4</label>
    </ligand>
</feature>
<keyword evidence="2 5" id="KW-0808">Transferase</keyword>
<dbReference type="GO" id="GO:0009229">
    <property type="term" value="P:thiamine diphosphate biosynthetic process"/>
    <property type="evidence" value="ECO:0007669"/>
    <property type="project" value="UniProtKB-UniRule"/>
</dbReference>
<feature type="binding site" evidence="2">
    <location>
        <position position="60"/>
    </location>
    <ligand>
        <name>substrate</name>
    </ligand>
</feature>
<dbReference type="AlphaFoldDB" id="A0A4Q9BII2"/>
<keyword evidence="2 5" id="KW-0418">Kinase</keyword>
<keyword evidence="2" id="KW-0460">Magnesium</keyword>
<reference evidence="5 6" key="1">
    <citation type="submission" date="2019-02" db="EMBL/GenBank/DDBJ databases">
        <title>Genome of a new Bacteroidetes strain.</title>
        <authorList>
            <person name="Pitt A."/>
        </authorList>
    </citation>
    <scope>NUCLEOTIDE SEQUENCE [LARGE SCALE GENOMIC DNA]</scope>
    <source>
        <strain evidence="5 6">103A-SOEBACH</strain>
    </source>
</reference>
<dbReference type="Gene3D" id="3.90.650.10">
    <property type="entry name" value="PurM-like C-terminal domain"/>
    <property type="match status" value="1"/>
</dbReference>
<feature type="binding site" evidence="2">
    <location>
        <position position="156"/>
    </location>
    <ligand>
        <name>ATP</name>
        <dbReference type="ChEBI" id="CHEBI:30616"/>
    </ligand>
</feature>
<dbReference type="RefSeq" id="WP_130922607.1">
    <property type="nucleotide sequence ID" value="NZ_JAANOL010000005.1"/>
</dbReference>
<sequence>MEKRTEIGEVGEFGLINHIASKFTQKQDWTDLGIGDDTAVLDPKGNKVVTTTELFIEGVHFDLGYTPLQHLGFKVVSVVLSDIAAMNAIPAQITIGLGLSNRFSVESVDALYEGIQLACEEYKVDLVGGDTTSSPQGLIISMTATGVVEADKLVQRGTAKPNDVLCVTGDLGAALMGLHSLEREKQVFLANPDMKPELEGKSYVVLRQLKPMARFDMIHEFRDVGVVPTSMIDCSDGLASEIIHLCNASGLGARIFEKNIPIDDETYLAATEFNVSPLTAALNGGEDYELVFTVSQEDFPKVEKIADVTAIGYMTNIGNERVMVMKSDAIVDLTAPGFGKQ</sequence>
<keyword evidence="2" id="KW-0479">Metal-binding</keyword>
<dbReference type="InterPro" id="IPR016188">
    <property type="entry name" value="PurM-like_N"/>
</dbReference>
<dbReference type="InterPro" id="IPR010918">
    <property type="entry name" value="PurM-like_C_dom"/>
</dbReference>
<dbReference type="Gene3D" id="3.30.1330.10">
    <property type="entry name" value="PurM-like, N-terminal domain"/>
    <property type="match status" value="1"/>
</dbReference>
<dbReference type="GO" id="GO:0005524">
    <property type="term" value="F:ATP binding"/>
    <property type="evidence" value="ECO:0007669"/>
    <property type="project" value="UniProtKB-UniRule"/>
</dbReference>
<evidence type="ECO:0000259" key="3">
    <source>
        <dbReference type="Pfam" id="PF00586"/>
    </source>
</evidence>
<comment type="caution">
    <text evidence="2">Lacks conserved residue(s) required for the propagation of feature annotation.</text>
</comment>
<comment type="function">
    <text evidence="2">Catalyzes the ATP-dependent phosphorylation of thiamine-monophosphate (TMP) to form thiamine-pyrophosphate (TPP), the active form of vitamin B1.</text>
</comment>
<keyword evidence="6" id="KW-1185">Reference proteome</keyword>
<dbReference type="Pfam" id="PF02769">
    <property type="entry name" value="AIRS_C"/>
    <property type="match status" value="1"/>
</dbReference>
<comment type="catalytic activity">
    <reaction evidence="2">
        <text>thiamine phosphate + ATP = thiamine diphosphate + ADP</text>
        <dbReference type="Rhea" id="RHEA:15913"/>
        <dbReference type="ChEBI" id="CHEBI:30616"/>
        <dbReference type="ChEBI" id="CHEBI:37575"/>
        <dbReference type="ChEBI" id="CHEBI:58937"/>
        <dbReference type="ChEBI" id="CHEBI:456216"/>
        <dbReference type="EC" id="2.7.4.16"/>
    </reaction>
</comment>
<dbReference type="UniPathway" id="UPA00060">
    <property type="reaction ID" value="UER00142"/>
</dbReference>
<evidence type="ECO:0000313" key="5">
    <source>
        <dbReference type="EMBL" id="TBH75483.1"/>
    </source>
</evidence>
<comment type="similarity">
    <text evidence="2">Belongs to the thiamine-monophosphate kinase family.</text>
</comment>
<dbReference type="CDD" id="cd02194">
    <property type="entry name" value="ThiL"/>
    <property type="match status" value="1"/>
</dbReference>
<feature type="binding site" evidence="2">
    <location>
        <position position="82"/>
    </location>
    <ligand>
        <name>Mg(2+)</name>
        <dbReference type="ChEBI" id="CHEBI:18420"/>
        <label>3</label>
    </ligand>
</feature>
<feature type="binding site" evidence="2">
    <location>
        <position position="37"/>
    </location>
    <ligand>
        <name>Mg(2+)</name>
        <dbReference type="ChEBI" id="CHEBI:18420"/>
        <label>3</label>
    </ligand>
</feature>
<comment type="miscellaneous">
    <text evidence="2">Reaction mechanism of ThiL seems to utilize a direct, inline transfer of the gamma-phosphate of ATP to TMP rather than a phosphorylated enzyme intermediate.</text>
</comment>
<dbReference type="SUPFAM" id="SSF56042">
    <property type="entry name" value="PurM C-terminal domain-like"/>
    <property type="match status" value="1"/>
</dbReference>
<dbReference type="HAMAP" id="MF_02128">
    <property type="entry name" value="TMP_kinase"/>
    <property type="match status" value="1"/>
</dbReference>
<dbReference type="Proteomes" id="UP000293583">
    <property type="component" value="Unassembled WGS sequence"/>
</dbReference>
<dbReference type="PANTHER" id="PTHR30270:SF0">
    <property type="entry name" value="THIAMINE-MONOPHOSPHATE KINASE"/>
    <property type="match status" value="1"/>
</dbReference>
<keyword evidence="1 2" id="KW-0784">Thiamine biosynthesis</keyword>
<feature type="binding site" evidence="2">
    <location>
        <position position="82"/>
    </location>
    <ligand>
        <name>Mg(2+)</name>
        <dbReference type="ChEBI" id="CHEBI:18420"/>
        <label>2</label>
    </ligand>
</feature>
<keyword evidence="2" id="KW-0547">Nucleotide-binding</keyword>
<dbReference type="InterPro" id="IPR006283">
    <property type="entry name" value="ThiL-like"/>
</dbReference>
<feature type="binding site" evidence="2">
    <location>
        <position position="130"/>
    </location>
    <ligand>
        <name>Mg(2+)</name>
        <dbReference type="ChEBI" id="CHEBI:18420"/>
        <label>1</label>
    </ligand>
</feature>
<feature type="binding site" evidence="2">
    <location>
        <position position="286"/>
    </location>
    <ligand>
        <name>substrate</name>
    </ligand>
</feature>
<feature type="binding site" evidence="2">
    <location>
        <position position="338"/>
    </location>
    <ligand>
        <name>substrate</name>
    </ligand>
</feature>
<evidence type="ECO:0000256" key="2">
    <source>
        <dbReference type="HAMAP-Rule" id="MF_02128"/>
    </source>
</evidence>
<feature type="binding site" evidence="2">
    <location>
        <position position="82"/>
    </location>
    <ligand>
        <name>Mg(2+)</name>
        <dbReference type="ChEBI" id="CHEBI:18420"/>
        <label>4</label>
    </ligand>
</feature>
<dbReference type="NCBIfam" id="TIGR01379">
    <property type="entry name" value="thiL"/>
    <property type="match status" value="1"/>
</dbReference>
<feature type="domain" description="PurM-like C-terminal" evidence="4">
    <location>
        <begin position="160"/>
        <end position="323"/>
    </location>
</feature>
<accession>A0A4Q9BII2</accession>
<feature type="binding site" evidence="2">
    <location>
        <begin position="129"/>
        <end position="130"/>
    </location>
    <ligand>
        <name>ATP</name>
        <dbReference type="ChEBI" id="CHEBI:30616"/>
    </ligand>
</feature>